<reference evidence="3" key="1">
    <citation type="journal article" date="2023" name="Mol. Phylogenet. Evol.">
        <title>Genome-scale phylogeny and comparative genomics of the fungal order Sordariales.</title>
        <authorList>
            <person name="Hensen N."/>
            <person name="Bonometti L."/>
            <person name="Westerberg I."/>
            <person name="Brannstrom I.O."/>
            <person name="Guillou S."/>
            <person name="Cros-Aarteil S."/>
            <person name="Calhoun S."/>
            <person name="Haridas S."/>
            <person name="Kuo A."/>
            <person name="Mondo S."/>
            <person name="Pangilinan J."/>
            <person name="Riley R."/>
            <person name="LaButti K."/>
            <person name="Andreopoulos B."/>
            <person name="Lipzen A."/>
            <person name="Chen C."/>
            <person name="Yan M."/>
            <person name="Daum C."/>
            <person name="Ng V."/>
            <person name="Clum A."/>
            <person name="Steindorff A."/>
            <person name="Ohm R.A."/>
            <person name="Martin F."/>
            <person name="Silar P."/>
            <person name="Natvig D.O."/>
            <person name="Lalanne C."/>
            <person name="Gautier V."/>
            <person name="Ament-Velasquez S.L."/>
            <person name="Kruys A."/>
            <person name="Hutchinson M.I."/>
            <person name="Powell A.J."/>
            <person name="Barry K."/>
            <person name="Miller A.N."/>
            <person name="Grigoriev I.V."/>
            <person name="Debuchy R."/>
            <person name="Gladieux P."/>
            <person name="Hiltunen Thoren M."/>
            <person name="Johannesson H."/>
        </authorList>
    </citation>
    <scope>NUCLEOTIDE SEQUENCE</scope>
    <source>
        <strain evidence="3">PSN324</strain>
    </source>
</reference>
<feature type="compositionally biased region" description="Basic and acidic residues" evidence="1">
    <location>
        <begin position="36"/>
        <end position="53"/>
    </location>
</feature>
<gene>
    <name evidence="3" type="ORF">QBC42DRAFT_332225</name>
</gene>
<dbReference type="EMBL" id="MU865009">
    <property type="protein sequence ID" value="KAK4460547.1"/>
    <property type="molecule type" value="Genomic_DNA"/>
</dbReference>
<accession>A0AAV9HI51</accession>
<keyword evidence="4" id="KW-1185">Reference proteome</keyword>
<evidence type="ECO:0000313" key="4">
    <source>
        <dbReference type="Proteomes" id="UP001321749"/>
    </source>
</evidence>
<feature type="region of interest" description="Disordered" evidence="1">
    <location>
        <begin position="1"/>
        <end position="53"/>
    </location>
</feature>
<keyword evidence="2" id="KW-0472">Membrane</keyword>
<protein>
    <submittedName>
        <fullName evidence="3">Uncharacterized protein</fullName>
    </submittedName>
</protein>
<evidence type="ECO:0000256" key="2">
    <source>
        <dbReference type="SAM" id="Phobius"/>
    </source>
</evidence>
<dbReference type="Proteomes" id="UP001321749">
    <property type="component" value="Unassembled WGS sequence"/>
</dbReference>
<sequence length="299" mass="31575">MDSTSYSTLEVARPPSHLKELAPRSNKKKKTSLPWERLEDGKGNSNEKRTNENKEATVMGMRRRTFVILVWIATVVIAVSASIAGSLAAMRVSSKKIVNSLIDDKGDVSNTPTISPSLSTVPSSEVAIPSSENTRIIVSSADSSSTTWLTSLFMDSSITTTLSSSKASSSPSTPPFSNVSSPTEALPPATQLPTSDDGTSFRFGRPSSSSVVTSTPMMTFTILRNSSRTRFTTVAMAVTTGIVSRNSQHTASPSISASPVASTRANLNHAGTPCTSFCDNIDACSEGKVCTSTHIVGNT</sequence>
<evidence type="ECO:0000256" key="1">
    <source>
        <dbReference type="SAM" id="MobiDB-lite"/>
    </source>
</evidence>
<name>A0AAV9HI51_9PEZI</name>
<comment type="caution">
    <text evidence="3">The sequence shown here is derived from an EMBL/GenBank/DDBJ whole genome shotgun (WGS) entry which is preliminary data.</text>
</comment>
<feature type="region of interest" description="Disordered" evidence="1">
    <location>
        <begin position="163"/>
        <end position="211"/>
    </location>
</feature>
<feature type="transmembrane region" description="Helical" evidence="2">
    <location>
        <begin position="66"/>
        <end position="90"/>
    </location>
</feature>
<keyword evidence="2" id="KW-0812">Transmembrane</keyword>
<organism evidence="3 4">
    <name type="scientific">Cladorrhinum samala</name>
    <dbReference type="NCBI Taxonomy" id="585594"/>
    <lineage>
        <taxon>Eukaryota</taxon>
        <taxon>Fungi</taxon>
        <taxon>Dikarya</taxon>
        <taxon>Ascomycota</taxon>
        <taxon>Pezizomycotina</taxon>
        <taxon>Sordariomycetes</taxon>
        <taxon>Sordariomycetidae</taxon>
        <taxon>Sordariales</taxon>
        <taxon>Podosporaceae</taxon>
        <taxon>Cladorrhinum</taxon>
    </lineage>
</organism>
<proteinExistence type="predicted"/>
<evidence type="ECO:0000313" key="3">
    <source>
        <dbReference type="EMBL" id="KAK4460547.1"/>
    </source>
</evidence>
<feature type="compositionally biased region" description="Low complexity" evidence="1">
    <location>
        <begin position="163"/>
        <end position="183"/>
    </location>
</feature>
<reference evidence="3" key="2">
    <citation type="submission" date="2023-06" db="EMBL/GenBank/DDBJ databases">
        <authorList>
            <consortium name="Lawrence Berkeley National Laboratory"/>
            <person name="Mondo S.J."/>
            <person name="Hensen N."/>
            <person name="Bonometti L."/>
            <person name="Westerberg I."/>
            <person name="Brannstrom I.O."/>
            <person name="Guillou S."/>
            <person name="Cros-Aarteil S."/>
            <person name="Calhoun S."/>
            <person name="Haridas S."/>
            <person name="Kuo A."/>
            <person name="Pangilinan J."/>
            <person name="Riley R."/>
            <person name="Labutti K."/>
            <person name="Andreopoulos B."/>
            <person name="Lipzen A."/>
            <person name="Chen C."/>
            <person name="Yanf M."/>
            <person name="Daum C."/>
            <person name="Ng V."/>
            <person name="Clum A."/>
            <person name="Steindorff A."/>
            <person name="Ohm R."/>
            <person name="Martin F."/>
            <person name="Silar P."/>
            <person name="Natvig D."/>
            <person name="Lalanne C."/>
            <person name="Gautier V."/>
            <person name="Ament-Velasquez S.L."/>
            <person name="Kruys A."/>
            <person name="Hutchinson M.I."/>
            <person name="Powell A.J."/>
            <person name="Barry K."/>
            <person name="Miller A.N."/>
            <person name="Grigoriev I.V."/>
            <person name="Debuchy R."/>
            <person name="Gladieux P."/>
            <person name="Thoren M.H."/>
            <person name="Johannesson H."/>
        </authorList>
    </citation>
    <scope>NUCLEOTIDE SEQUENCE</scope>
    <source>
        <strain evidence="3">PSN324</strain>
    </source>
</reference>
<keyword evidence="2" id="KW-1133">Transmembrane helix</keyword>
<dbReference type="AlphaFoldDB" id="A0AAV9HI51"/>